<keyword evidence="6 10" id="KW-0560">Oxidoreductase</keyword>
<dbReference type="GO" id="GO:0015937">
    <property type="term" value="P:coenzyme A biosynthetic process"/>
    <property type="evidence" value="ECO:0007669"/>
    <property type="project" value="UniProtKB-UniPathway"/>
</dbReference>
<evidence type="ECO:0000313" key="13">
    <source>
        <dbReference type="EMBL" id="ASI99298.1"/>
    </source>
</evidence>
<organism evidence="13 14">
    <name type="scientific">Thermococcus celer Vu 13 = JCM 8558</name>
    <dbReference type="NCBI Taxonomy" id="1293037"/>
    <lineage>
        <taxon>Archaea</taxon>
        <taxon>Methanobacteriati</taxon>
        <taxon>Methanobacteriota</taxon>
        <taxon>Thermococci</taxon>
        <taxon>Thermococcales</taxon>
        <taxon>Thermococcaceae</taxon>
        <taxon>Thermococcus</taxon>
    </lineage>
</organism>
<feature type="domain" description="Ketopantoate reductase C-terminal" evidence="12">
    <location>
        <begin position="172"/>
        <end position="295"/>
    </location>
</feature>
<sequence>MKIYVLGAGSIGSLFGALLTRAGNDVTLIGREEHVRAIEENGLHISGIEDFTVYPKATLHAPPDPPELLMLSTKSYSTREALECARNSIGPETWVLSIQNGLGNEELALRFTSNVMGGVTTNGAMLVEWGHVRWTGKGITVIGRYPTGRDPFVDEVAEVFNSSGLETHVTENVNGWKWAKAIVNSVINGLGTVLEVRNGFLKDDPHLEGISVDIAREGCIVAQQLGVQFEVHPLELLWDTIERTRENYNSTLQDIKRGKRTEVDYIHGKIVEYAQSVGLEAPRNELLWTLIKAKETLASREGFKRKK</sequence>
<comment type="pathway">
    <text evidence="1 10">Cofactor biosynthesis; coenzyme A biosynthesis.</text>
</comment>
<feature type="domain" description="Ketopantoate reductase N-terminal" evidence="11">
    <location>
        <begin position="3"/>
        <end position="146"/>
    </location>
</feature>
<dbReference type="InterPro" id="IPR003710">
    <property type="entry name" value="ApbA"/>
</dbReference>
<name>A0A218P2Z1_THECE</name>
<keyword evidence="14" id="KW-1185">Reference proteome</keyword>
<proteinExistence type="inferred from homology"/>
<dbReference type="InterPro" id="IPR036291">
    <property type="entry name" value="NAD(P)-bd_dom_sf"/>
</dbReference>
<evidence type="ECO:0000256" key="4">
    <source>
        <dbReference type="ARBA" id="ARBA00022857"/>
    </source>
</evidence>
<evidence type="ECO:0000256" key="8">
    <source>
        <dbReference type="ARBA" id="ARBA00047506"/>
    </source>
</evidence>
<reference evidence="13 14" key="1">
    <citation type="submission" date="2016-03" db="EMBL/GenBank/DDBJ databases">
        <title>Complete genome sequence of Thermococcus celer.</title>
        <authorList>
            <person name="Oger P.M."/>
        </authorList>
    </citation>
    <scope>NUCLEOTIDE SEQUENCE [LARGE SCALE GENOMIC DNA]</scope>
    <source>
        <strain evidence="13 14">Vu 13</strain>
    </source>
</reference>
<dbReference type="InterPro" id="IPR013752">
    <property type="entry name" value="KPA_reductase"/>
</dbReference>
<dbReference type="InterPro" id="IPR008927">
    <property type="entry name" value="6-PGluconate_DH-like_C_sf"/>
</dbReference>
<comment type="catalytic activity">
    <reaction evidence="9">
        <text>(R)-pantoate + NAD(+) = 2-dehydropantoate + NADH + H(+)</text>
        <dbReference type="Rhea" id="RHEA:61292"/>
        <dbReference type="ChEBI" id="CHEBI:11561"/>
        <dbReference type="ChEBI" id="CHEBI:15378"/>
        <dbReference type="ChEBI" id="CHEBI:15980"/>
        <dbReference type="ChEBI" id="CHEBI:57540"/>
        <dbReference type="ChEBI" id="CHEBI:57945"/>
    </reaction>
    <physiologicalReaction direction="right-to-left" evidence="9">
        <dbReference type="Rhea" id="RHEA:61294"/>
    </physiologicalReaction>
</comment>
<dbReference type="SUPFAM" id="SSF51735">
    <property type="entry name" value="NAD(P)-binding Rossmann-fold domains"/>
    <property type="match status" value="1"/>
</dbReference>
<evidence type="ECO:0000256" key="3">
    <source>
        <dbReference type="ARBA" id="ARBA00013014"/>
    </source>
</evidence>
<evidence type="ECO:0000256" key="10">
    <source>
        <dbReference type="RuleBase" id="RU362068"/>
    </source>
</evidence>
<dbReference type="GO" id="GO:0008677">
    <property type="term" value="F:2-dehydropantoate 2-reductase activity"/>
    <property type="evidence" value="ECO:0007669"/>
    <property type="project" value="UniProtKB-EC"/>
</dbReference>
<gene>
    <name evidence="13" type="ORF">A3L02_06860</name>
</gene>
<dbReference type="SUPFAM" id="SSF48179">
    <property type="entry name" value="6-phosphogluconate dehydrogenase C-terminal domain-like"/>
    <property type="match status" value="1"/>
</dbReference>
<keyword evidence="4 10" id="KW-0521">NADP</keyword>
<evidence type="ECO:0000256" key="2">
    <source>
        <dbReference type="ARBA" id="ARBA00007870"/>
    </source>
</evidence>
<dbReference type="Pfam" id="PF02558">
    <property type="entry name" value="ApbA"/>
    <property type="match status" value="1"/>
</dbReference>
<dbReference type="InterPro" id="IPR013328">
    <property type="entry name" value="6PGD_dom2"/>
</dbReference>
<dbReference type="NCBIfam" id="TIGR00745">
    <property type="entry name" value="apbA_panE"/>
    <property type="match status" value="1"/>
</dbReference>
<evidence type="ECO:0000256" key="9">
    <source>
        <dbReference type="ARBA" id="ARBA00048196"/>
    </source>
</evidence>
<evidence type="ECO:0000256" key="6">
    <source>
        <dbReference type="ARBA" id="ARBA00023002"/>
    </source>
</evidence>
<dbReference type="Gene3D" id="3.40.50.720">
    <property type="entry name" value="NAD(P)-binding Rossmann-like Domain"/>
    <property type="match status" value="1"/>
</dbReference>
<dbReference type="Pfam" id="PF08546">
    <property type="entry name" value="ApbA_C"/>
    <property type="match status" value="1"/>
</dbReference>
<dbReference type="GO" id="GO:0015940">
    <property type="term" value="P:pantothenate biosynthetic process"/>
    <property type="evidence" value="ECO:0007669"/>
    <property type="project" value="InterPro"/>
</dbReference>
<dbReference type="PANTHER" id="PTHR43765">
    <property type="entry name" value="2-DEHYDROPANTOATE 2-REDUCTASE-RELATED"/>
    <property type="match status" value="1"/>
</dbReference>
<dbReference type="GO" id="GO:0050661">
    <property type="term" value="F:NADP binding"/>
    <property type="evidence" value="ECO:0007669"/>
    <property type="project" value="TreeGrafter"/>
</dbReference>
<dbReference type="OrthoDB" id="201845at2157"/>
<dbReference type="AlphaFoldDB" id="A0A218P2Z1"/>
<comment type="function">
    <text evidence="10">Catalyzes the NADPH-dependent reduction of ketopantoate into pantoic acid.</text>
</comment>
<dbReference type="GeneID" id="33324466"/>
<evidence type="ECO:0000259" key="12">
    <source>
        <dbReference type="Pfam" id="PF08546"/>
    </source>
</evidence>
<dbReference type="Proteomes" id="UP000197156">
    <property type="component" value="Chromosome"/>
</dbReference>
<dbReference type="UniPathway" id="UPA00241"/>
<evidence type="ECO:0000259" key="11">
    <source>
        <dbReference type="Pfam" id="PF02558"/>
    </source>
</evidence>
<dbReference type="InterPro" id="IPR013332">
    <property type="entry name" value="KPR_N"/>
</dbReference>
<evidence type="ECO:0000256" key="5">
    <source>
        <dbReference type="ARBA" id="ARBA00022993"/>
    </source>
</evidence>
<dbReference type="NCBIfam" id="NF005092">
    <property type="entry name" value="PRK06522.2-3"/>
    <property type="match status" value="1"/>
</dbReference>
<dbReference type="PANTHER" id="PTHR43765:SF2">
    <property type="entry name" value="2-DEHYDROPANTOATE 2-REDUCTASE"/>
    <property type="match status" value="1"/>
</dbReference>
<dbReference type="Gene3D" id="1.10.1040.10">
    <property type="entry name" value="N-(1-d-carboxylethyl)-l-norvaline Dehydrogenase, domain 2"/>
    <property type="match status" value="1"/>
</dbReference>
<comment type="catalytic activity">
    <reaction evidence="8">
        <text>(R)-pantoate + NADP(+) = 2-dehydropantoate + NADPH + H(+)</text>
        <dbReference type="Rhea" id="RHEA:16233"/>
        <dbReference type="ChEBI" id="CHEBI:11561"/>
        <dbReference type="ChEBI" id="CHEBI:15378"/>
        <dbReference type="ChEBI" id="CHEBI:15980"/>
        <dbReference type="ChEBI" id="CHEBI:57783"/>
        <dbReference type="ChEBI" id="CHEBI:58349"/>
        <dbReference type="EC" id="1.1.1.169"/>
    </reaction>
    <physiologicalReaction direction="right-to-left" evidence="8">
        <dbReference type="Rhea" id="RHEA:16235"/>
    </physiologicalReaction>
</comment>
<keyword evidence="5 10" id="KW-0173">Coenzyme A biosynthesis</keyword>
<dbReference type="GO" id="GO:0005737">
    <property type="term" value="C:cytoplasm"/>
    <property type="evidence" value="ECO:0007669"/>
    <property type="project" value="TreeGrafter"/>
</dbReference>
<dbReference type="EC" id="1.1.1.169" evidence="3 10"/>
<protein>
    <recommendedName>
        <fullName evidence="3 10">2-dehydropantoate 2-reductase</fullName>
        <ecNumber evidence="3 10">1.1.1.169</ecNumber>
    </recommendedName>
    <alternativeName>
        <fullName evidence="7 10">Ketopantoate reductase</fullName>
    </alternativeName>
</protein>
<evidence type="ECO:0000256" key="7">
    <source>
        <dbReference type="ARBA" id="ARBA00032024"/>
    </source>
</evidence>
<accession>A0A218P2Z1</accession>
<evidence type="ECO:0000313" key="14">
    <source>
        <dbReference type="Proteomes" id="UP000197156"/>
    </source>
</evidence>
<comment type="similarity">
    <text evidence="2 10">Belongs to the ketopantoate reductase family.</text>
</comment>
<dbReference type="RefSeq" id="WP_088863234.1">
    <property type="nucleotide sequence ID" value="NZ_CP014854.1"/>
</dbReference>
<dbReference type="EMBL" id="CP014854">
    <property type="protein sequence ID" value="ASI99298.1"/>
    <property type="molecule type" value="Genomic_DNA"/>
</dbReference>
<dbReference type="InterPro" id="IPR050838">
    <property type="entry name" value="Ketopantoate_reductase"/>
</dbReference>
<dbReference type="KEGG" id="tce:A3L02_06860"/>
<evidence type="ECO:0000256" key="1">
    <source>
        <dbReference type="ARBA" id="ARBA00004724"/>
    </source>
</evidence>